<feature type="transmembrane region" description="Helical" evidence="2">
    <location>
        <begin position="267"/>
        <end position="285"/>
    </location>
</feature>
<comment type="caution">
    <text evidence="3">The sequence shown here is derived from an EMBL/GenBank/DDBJ whole genome shotgun (WGS) entry which is preliminary data.</text>
</comment>
<organism evidence="3 4">
    <name type="scientific">Sphingomonas pokkalii</name>
    <dbReference type="NCBI Taxonomy" id="2175090"/>
    <lineage>
        <taxon>Bacteria</taxon>
        <taxon>Pseudomonadati</taxon>
        <taxon>Pseudomonadota</taxon>
        <taxon>Alphaproteobacteria</taxon>
        <taxon>Sphingomonadales</taxon>
        <taxon>Sphingomonadaceae</taxon>
        <taxon>Sphingomonas</taxon>
    </lineage>
</organism>
<comment type="similarity">
    <text evidence="1">Belongs to the sodium:galactoside symporter (TC 2.A.2) family.</text>
</comment>
<dbReference type="EMBL" id="QENQ01000001">
    <property type="protein sequence ID" value="PVX31007.1"/>
    <property type="molecule type" value="Genomic_DNA"/>
</dbReference>
<dbReference type="InterPro" id="IPR039672">
    <property type="entry name" value="MFS_2"/>
</dbReference>
<feature type="transmembrane region" description="Helical" evidence="2">
    <location>
        <begin position="403"/>
        <end position="424"/>
    </location>
</feature>
<evidence type="ECO:0000256" key="1">
    <source>
        <dbReference type="ARBA" id="ARBA00009617"/>
    </source>
</evidence>
<dbReference type="Pfam" id="PF13347">
    <property type="entry name" value="MFS_2"/>
    <property type="match status" value="1"/>
</dbReference>
<feature type="transmembrane region" description="Helical" evidence="2">
    <location>
        <begin position="44"/>
        <end position="65"/>
    </location>
</feature>
<gene>
    <name evidence="3" type="ORF">DD559_18090</name>
</gene>
<evidence type="ECO:0000256" key="2">
    <source>
        <dbReference type="SAM" id="Phobius"/>
    </source>
</evidence>
<accession>A0A2U0SI43</accession>
<dbReference type="GO" id="GO:0015293">
    <property type="term" value="F:symporter activity"/>
    <property type="evidence" value="ECO:0007669"/>
    <property type="project" value="InterPro"/>
</dbReference>
<dbReference type="OrthoDB" id="9764596at2"/>
<feature type="transmembrane region" description="Helical" evidence="2">
    <location>
        <begin position="104"/>
        <end position="128"/>
    </location>
</feature>
<keyword evidence="2" id="KW-0472">Membrane</keyword>
<dbReference type="PANTHER" id="PTHR11328:SF24">
    <property type="entry name" value="MAJOR FACILITATOR SUPERFAMILY (MFS) PROFILE DOMAIN-CONTAINING PROTEIN"/>
    <property type="match status" value="1"/>
</dbReference>
<feature type="transmembrane region" description="Helical" evidence="2">
    <location>
        <begin position="224"/>
        <end position="247"/>
    </location>
</feature>
<feature type="transmembrane region" description="Helical" evidence="2">
    <location>
        <begin position="294"/>
        <end position="314"/>
    </location>
</feature>
<feature type="transmembrane region" description="Helical" evidence="2">
    <location>
        <begin position="320"/>
        <end position="342"/>
    </location>
</feature>
<feature type="transmembrane region" description="Helical" evidence="2">
    <location>
        <begin position="177"/>
        <end position="203"/>
    </location>
</feature>
<keyword evidence="2" id="KW-1133">Transmembrane helix</keyword>
<dbReference type="InterPro" id="IPR036259">
    <property type="entry name" value="MFS_trans_sf"/>
</dbReference>
<dbReference type="AlphaFoldDB" id="A0A2U0SI43"/>
<feature type="transmembrane region" description="Helical" evidence="2">
    <location>
        <begin position="77"/>
        <end position="98"/>
    </location>
</feature>
<evidence type="ECO:0000313" key="3">
    <source>
        <dbReference type="EMBL" id="PVX31007.1"/>
    </source>
</evidence>
<name>A0A2U0SI43_9SPHN</name>
<dbReference type="Gene3D" id="1.20.1250.20">
    <property type="entry name" value="MFS general substrate transporter like domains"/>
    <property type="match status" value="1"/>
</dbReference>
<dbReference type="GO" id="GO:0008643">
    <property type="term" value="P:carbohydrate transport"/>
    <property type="evidence" value="ECO:0007669"/>
    <property type="project" value="InterPro"/>
</dbReference>
<dbReference type="SUPFAM" id="SSF103473">
    <property type="entry name" value="MFS general substrate transporter"/>
    <property type="match status" value="1"/>
</dbReference>
<feature type="transmembrane region" description="Helical" evidence="2">
    <location>
        <begin position="371"/>
        <end position="391"/>
    </location>
</feature>
<evidence type="ECO:0008006" key="5">
    <source>
        <dbReference type="Google" id="ProtNLM"/>
    </source>
</evidence>
<reference evidence="3 4" key="1">
    <citation type="submission" date="2018-05" db="EMBL/GenBank/DDBJ databases">
        <title>Description of Sphingomonas pokkalii sp nov, isolated from the rhizosphere of saline tolerant pokkali rice and its draft genome analysis.</title>
        <authorList>
            <person name="Menon R."/>
            <person name="Kumari S."/>
            <person name="Rameshkumar N."/>
        </authorList>
    </citation>
    <scope>NUCLEOTIDE SEQUENCE [LARGE SCALE GENOMIC DNA]</scope>
    <source>
        <strain evidence="3 4">L3B27</strain>
    </source>
</reference>
<feature type="transmembrane region" description="Helical" evidence="2">
    <location>
        <begin position="7"/>
        <end position="32"/>
    </location>
</feature>
<proteinExistence type="inferred from homology"/>
<protein>
    <recommendedName>
        <fullName evidence="5">Sugar transporter</fullName>
    </recommendedName>
</protein>
<dbReference type="PANTHER" id="PTHR11328">
    <property type="entry name" value="MAJOR FACILITATOR SUPERFAMILY DOMAIN-CONTAINING PROTEIN"/>
    <property type="match status" value="1"/>
</dbReference>
<keyword evidence="2" id="KW-0812">Transmembrane</keyword>
<dbReference type="Proteomes" id="UP000245890">
    <property type="component" value="Unassembled WGS sequence"/>
</dbReference>
<keyword evidence="4" id="KW-1185">Reference proteome</keyword>
<dbReference type="GO" id="GO:0005886">
    <property type="term" value="C:plasma membrane"/>
    <property type="evidence" value="ECO:0007669"/>
    <property type="project" value="TreeGrafter"/>
</dbReference>
<sequence length="441" mass="46644">MIRRPRLLLFAFGDFAFNLYWQGLMLFLLFYYTDALGLPVATAAAIYTIATIWDGGVNFAAGTLADRWRPLGGHGRVLMLGAIPLGLTFVLTYLPPALDGAGGIALVLGGHLLFRTAYAAVNIPYLAMSARISSDSRDRAFIAGARMVFGTLAWVAVARGTIPIGGWIAGTAVPARAYLGAAALSAAIGTAILLIVGASYRVAAEPEAAAKQRPSIRAALRSMAANRAFVSLNLAMMAMIVATSILGKSVLYYFKYFLHDAAAGQAALGWMGVMSGLAVPAWMLLQRSIGGRSSWFVAAGLCILGLVLFGGLRIGSATGMQLYLVAMQAAIVGLHFVFWAMLPNTIEYGERTTGLRVEGAVFGMAALLQRVAIGAATLILGFGFGSAGYVANAEQQTATLATMRWTIVVAPLGFFLLSCLAMAFNPLGRGAHARILQMMRR</sequence>
<evidence type="ECO:0000313" key="4">
    <source>
        <dbReference type="Proteomes" id="UP000245890"/>
    </source>
</evidence>